<proteinExistence type="predicted"/>
<organism evidence="1 2">
    <name type="scientific">Neonectria punicea</name>
    <dbReference type="NCBI Taxonomy" id="979145"/>
    <lineage>
        <taxon>Eukaryota</taxon>
        <taxon>Fungi</taxon>
        <taxon>Dikarya</taxon>
        <taxon>Ascomycota</taxon>
        <taxon>Pezizomycotina</taxon>
        <taxon>Sordariomycetes</taxon>
        <taxon>Hypocreomycetidae</taxon>
        <taxon>Hypocreales</taxon>
        <taxon>Nectriaceae</taxon>
        <taxon>Neonectria</taxon>
    </lineage>
</organism>
<evidence type="ECO:0000313" key="1">
    <source>
        <dbReference type="EMBL" id="KAK7415161.1"/>
    </source>
</evidence>
<comment type="caution">
    <text evidence="1">The sequence shown here is derived from an EMBL/GenBank/DDBJ whole genome shotgun (WGS) entry which is preliminary data.</text>
</comment>
<evidence type="ECO:0000313" key="2">
    <source>
        <dbReference type="Proteomes" id="UP001498476"/>
    </source>
</evidence>
<sequence>MEARGTIWRQIRKLKRAMKHKKQEDREEVEDDRRKSHLLTMMSLRVNINFLAWAAKTLSRLFDPVSQEWAEDEVRKFDPMEHPVHSKRMKARAEEFESGFSVGWT</sequence>
<keyword evidence="2" id="KW-1185">Reference proteome</keyword>
<name>A0ABR1H2A4_9HYPO</name>
<protein>
    <submittedName>
        <fullName evidence="1">Uncharacterized protein</fullName>
    </submittedName>
</protein>
<dbReference type="Proteomes" id="UP001498476">
    <property type="component" value="Unassembled WGS sequence"/>
</dbReference>
<accession>A0ABR1H2A4</accession>
<reference evidence="1 2" key="1">
    <citation type="journal article" date="2025" name="Microbiol. Resour. Announc.">
        <title>Draft genome sequences for Neonectria magnoliae and Neonectria punicea, canker pathogens of Liriodendron tulipifera and Acer saccharum in West Virginia.</title>
        <authorList>
            <person name="Petronek H.M."/>
            <person name="Kasson M.T."/>
            <person name="Metheny A.M."/>
            <person name="Stauder C.M."/>
            <person name="Lovett B."/>
            <person name="Lynch S.C."/>
            <person name="Garnas J.R."/>
            <person name="Kasson L.R."/>
            <person name="Stajich J.E."/>
        </authorList>
    </citation>
    <scope>NUCLEOTIDE SEQUENCE [LARGE SCALE GENOMIC DNA]</scope>
    <source>
        <strain evidence="1 2">NRRL 64653</strain>
    </source>
</reference>
<dbReference type="EMBL" id="JAZAVJ010000088">
    <property type="protein sequence ID" value="KAK7415161.1"/>
    <property type="molecule type" value="Genomic_DNA"/>
</dbReference>
<gene>
    <name evidence="1" type="ORF">QQX98_006105</name>
</gene>